<dbReference type="SMART" id="SM00028">
    <property type="entry name" value="TPR"/>
    <property type="match status" value="4"/>
</dbReference>
<feature type="chain" id="PRO_5032737742" evidence="2">
    <location>
        <begin position="21"/>
        <end position="773"/>
    </location>
</feature>
<evidence type="ECO:0000256" key="1">
    <source>
        <dbReference type="SAM" id="MobiDB-lite"/>
    </source>
</evidence>
<dbReference type="InterPro" id="IPR019734">
    <property type="entry name" value="TPR_rpt"/>
</dbReference>
<feature type="compositionally biased region" description="Pro residues" evidence="1">
    <location>
        <begin position="538"/>
        <end position="547"/>
    </location>
</feature>
<dbReference type="PROSITE" id="PS51257">
    <property type="entry name" value="PROKAR_LIPOPROTEIN"/>
    <property type="match status" value="1"/>
</dbReference>
<feature type="signal peptide" evidence="2">
    <location>
        <begin position="1"/>
        <end position="20"/>
    </location>
</feature>
<dbReference type="Gene3D" id="1.25.40.10">
    <property type="entry name" value="Tetratricopeptide repeat domain"/>
    <property type="match status" value="2"/>
</dbReference>
<feature type="region of interest" description="Disordered" evidence="1">
    <location>
        <begin position="563"/>
        <end position="613"/>
    </location>
</feature>
<feature type="region of interest" description="Disordered" evidence="1">
    <location>
        <begin position="531"/>
        <end position="550"/>
    </location>
</feature>
<comment type="caution">
    <text evidence="3">The sequence shown here is derived from an EMBL/GenBank/DDBJ whole genome shotgun (WGS) entry which is preliminary data.</text>
</comment>
<dbReference type="SUPFAM" id="SSF48452">
    <property type="entry name" value="TPR-like"/>
    <property type="match status" value="2"/>
</dbReference>
<reference evidence="3 4" key="1">
    <citation type="submission" date="2020-05" db="EMBL/GenBank/DDBJ databases">
        <authorList>
            <person name="Kim M.K."/>
        </authorList>
    </citation>
    <scope>NUCLEOTIDE SEQUENCE [LARGE SCALE GENOMIC DNA]</scope>
    <source>
        <strain evidence="3 4">BT25</strain>
    </source>
</reference>
<name>A0A849VY61_9HYPH</name>
<accession>A0A849VY61</accession>
<feature type="region of interest" description="Disordered" evidence="1">
    <location>
        <begin position="493"/>
        <end position="517"/>
    </location>
</feature>
<dbReference type="Proteomes" id="UP000550508">
    <property type="component" value="Unassembled WGS sequence"/>
</dbReference>
<proteinExistence type="predicted"/>
<evidence type="ECO:0000313" key="4">
    <source>
        <dbReference type="Proteomes" id="UP000550508"/>
    </source>
</evidence>
<keyword evidence="4" id="KW-1185">Reference proteome</keyword>
<dbReference type="AlphaFoldDB" id="A0A849VY61"/>
<evidence type="ECO:0000313" key="3">
    <source>
        <dbReference type="EMBL" id="NTS33247.1"/>
    </source>
</evidence>
<feature type="compositionally biased region" description="Polar residues" evidence="1">
    <location>
        <begin position="593"/>
        <end position="610"/>
    </location>
</feature>
<gene>
    <name evidence="3" type="ORF">HQ945_18505</name>
</gene>
<sequence>MKKPVLIIAPLIVACAAAFALQQSYLPESATAGETIRSALLGGAKGSSAQADSAGEYVVAQSGRTPARRTQPALEQPPAPATTPKVDETALRYFARQGDQRRLAAEIARLRALYPDWTPPADPLAVPVQTDASLDAMWKLYADGKLAELRKAVQDRQSTEQGWTPPADLMDRLDLAEAREQLINASDLKQYDTVIRVGAAHNSLMTCSEIDVLWRTAEAFAKTDREARAKAAYAYILDTCTDPAERLATVQKALPLLTRPDLDTLLAKAKILPDGKSEFDSIRDDLARKAVADAGSDPKLVVPQPDIERVEKLATATTGPSDPLILGWYYLRRNNFEAAEKWFKLSYDRESAPSSAQGLALAMIARSRPAEAEAVMYEWRDSSDDTKAVYMAAVANLLAQDPPVEIAPAILQRMVPEVLEAKDANAAQQLGWYAYLLNQFETASGWFSMALQWKPDDEPSSYGLVLTRQQLGDAAGVAAIQRRWAGRSERIARLGEQRKTRQPGLAPSPERFGDTLEQTQLRPTLTTPLALQDMPASTSPPTPPAPPRTLADEVAETISRQRADAYEQPALQTEQAPRPRSPEARPRQAPRGATNNAGARSVRGCTTTIDPQALSPENALSRGWCLMDINRPLEAAAAFERGLLSRSEAQRSDAAYGQSLAYLRAGLSDKAAVAASKARQQQSRQIELDIALLSSRATEAFNAGRPNEAILALDQRARIAPERTDLMILRGYSYMKLNRLADALRIFEAVAATGNKEGLRGIATIRAIRNKEY</sequence>
<feature type="region of interest" description="Disordered" evidence="1">
    <location>
        <begin position="52"/>
        <end position="84"/>
    </location>
</feature>
<dbReference type="EMBL" id="JABUMX010000005">
    <property type="protein sequence ID" value="NTS33247.1"/>
    <property type="molecule type" value="Genomic_DNA"/>
</dbReference>
<evidence type="ECO:0000256" key="2">
    <source>
        <dbReference type="SAM" id="SignalP"/>
    </source>
</evidence>
<dbReference type="InterPro" id="IPR011990">
    <property type="entry name" value="TPR-like_helical_dom_sf"/>
</dbReference>
<keyword evidence="2" id="KW-0732">Signal</keyword>
<protein>
    <submittedName>
        <fullName evidence="3">Cellulose synthase</fullName>
    </submittedName>
</protein>
<organism evidence="3 4">
    <name type="scientific">Phyllobacterium pellucidum</name>
    <dbReference type="NCBI Taxonomy" id="2740464"/>
    <lineage>
        <taxon>Bacteria</taxon>
        <taxon>Pseudomonadati</taxon>
        <taxon>Pseudomonadota</taxon>
        <taxon>Alphaproteobacteria</taxon>
        <taxon>Hyphomicrobiales</taxon>
        <taxon>Phyllobacteriaceae</taxon>
        <taxon>Phyllobacterium</taxon>
    </lineage>
</organism>
<dbReference type="RefSeq" id="WP_174208384.1">
    <property type="nucleotide sequence ID" value="NZ_JABUMX010000005.1"/>
</dbReference>